<evidence type="ECO:0000313" key="4">
    <source>
        <dbReference type="Proteomes" id="UP000008810"/>
    </source>
</evidence>
<dbReference type="RefSeq" id="XP_010227719.1">
    <property type="nucleotide sequence ID" value="XM_010229417.3"/>
</dbReference>
<dbReference type="EnsemblPlants" id="KQK18448">
    <property type="protein sequence ID" value="KQK18448"/>
    <property type="gene ID" value="BRADI_1g42540v3"/>
</dbReference>
<dbReference type="Gramene" id="KQK18448">
    <property type="protein sequence ID" value="KQK18448"/>
    <property type="gene ID" value="BRADI_1g42540v3"/>
</dbReference>
<dbReference type="OrthoDB" id="629467at2759"/>
<evidence type="ECO:0000313" key="2">
    <source>
        <dbReference type="EMBL" id="KQK18448.1"/>
    </source>
</evidence>
<evidence type="ECO:0000256" key="1">
    <source>
        <dbReference type="SAM" id="MobiDB-lite"/>
    </source>
</evidence>
<feature type="region of interest" description="Disordered" evidence="1">
    <location>
        <begin position="83"/>
        <end position="175"/>
    </location>
</feature>
<feature type="compositionally biased region" description="Pro residues" evidence="1">
    <location>
        <begin position="130"/>
        <end position="139"/>
    </location>
</feature>
<feature type="compositionally biased region" description="Basic residues" evidence="1">
    <location>
        <begin position="101"/>
        <end position="115"/>
    </location>
</feature>
<dbReference type="KEGG" id="bdi:104581574"/>
<organism evidence="2">
    <name type="scientific">Brachypodium distachyon</name>
    <name type="common">Purple false brome</name>
    <name type="synonym">Trachynia distachya</name>
    <dbReference type="NCBI Taxonomy" id="15368"/>
    <lineage>
        <taxon>Eukaryota</taxon>
        <taxon>Viridiplantae</taxon>
        <taxon>Streptophyta</taxon>
        <taxon>Embryophyta</taxon>
        <taxon>Tracheophyta</taxon>
        <taxon>Spermatophyta</taxon>
        <taxon>Magnoliopsida</taxon>
        <taxon>Liliopsida</taxon>
        <taxon>Poales</taxon>
        <taxon>Poaceae</taxon>
        <taxon>BOP clade</taxon>
        <taxon>Pooideae</taxon>
        <taxon>Stipodae</taxon>
        <taxon>Brachypodieae</taxon>
        <taxon>Brachypodium</taxon>
    </lineage>
</organism>
<sequence length="243" mass="26427">MSSYMHTHMYAAERAREFEVAARERQMGCSPLCGMLSKVVMKCNGRQGRTRKEKLDYAMAYPPVQTCYMRPPAASNHAIPVTAQFTPTPGAGAGAPPPRARGGKPRKRKKSKHVRFSPAGPGPALHPAGGPRPPAPPPHAAHAYQHAAGSTRSGGDQSLQQHASEPYYSRPASTPGDASGYYGSYGRYYAPSPSPRRHCEYFSGEYRWSYPTPVRQGIYSMATDANRLTAIFSEENPNACAIV</sequence>
<dbReference type="AlphaFoldDB" id="A0A0Q3H665"/>
<dbReference type="Proteomes" id="UP000008810">
    <property type="component" value="Chromosome 1"/>
</dbReference>
<dbReference type="EMBL" id="CM000880">
    <property type="protein sequence ID" value="KQK18448.1"/>
    <property type="molecule type" value="Genomic_DNA"/>
</dbReference>
<reference evidence="2 3" key="1">
    <citation type="journal article" date="2010" name="Nature">
        <title>Genome sequencing and analysis of the model grass Brachypodium distachyon.</title>
        <authorList>
            <consortium name="International Brachypodium Initiative"/>
        </authorList>
    </citation>
    <scope>NUCLEOTIDE SEQUENCE [LARGE SCALE GENOMIC DNA]</scope>
    <source>
        <strain evidence="2">Bd21</strain>
        <strain evidence="3">cv. Bd21</strain>
    </source>
</reference>
<feature type="compositionally biased region" description="Low complexity" evidence="1">
    <location>
        <begin position="118"/>
        <end position="129"/>
    </location>
</feature>
<feature type="compositionally biased region" description="Polar residues" evidence="1">
    <location>
        <begin position="150"/>
        <end position="163"/>
    </location>
</feature>
<name>A0A0Q3H665_BRADI</name>
<dbReference type="ExpressionAtlas" id="A0A0Q3H665">
    <property type="expression patterns" value="baseline and differential"/>
</dbReference>
<protein>
    <submittedName>
        <fullName evidence="2 3">Uncharacterized protein</fullName>
    </submittedName>
</protein>
<keyword evidence="4" id="KW-1185">Reference proteome</keyword>
<reference evidence="3" key="3">
    <citation type="submission" date="2018-08" db="UniProtKB">
        <authorList>
            <consortium name="EnsemblPlants"/>
        </authorList>
    </citation>
    <scope>IDENTIFICATION</scope>
    <source>
        <strain evidence="3">cv. Bd21</strain>
    </source>
</reference>
<reference evidence="2" key="2">
    <citation type="submission" date="2017-06" db="EMBL/GenBank/DDBJ databases">
        <title>WGS assembly of Brachypodium distachyon.</title>
        <authorList>
            <consortium name="The International Brachypodium Initiative"/>
            <person name="Lucas S."/>
            <person name="Harmon-Smith M."/>
            <person name="Lail K."/>
            <person name="Tice H."/>
            <person name="Grimwood J."/>
            <person name="Bruce D."/>
            <person name="Barry K."/>
            <person name="Shu S."/>
            <person name="Lindquist E."/>
            <person name="Wang M."/>
            <person name="Pitluck S."/>
            <person name="Vogel J.P."/>
            <person name="Garvin D.F."/>
            <person name="Mockler T.C."/>
            <person name="Schmutz J."/>
            <person name="Rokhsar D."/>
            <person name="Bevan M.W."/>
        </authorList>
    </citation>
    <scope>NUCLEOTIDE SEQUENCE</scope>
    <source>
        <strain evidence="2">Bd21</strain>
    </source>
</reference>
<gene>
    <name evidence="3" type="primary">LOC104581574</name>
    <name evidence="2" type="ORF">BRADI_1g42540v3</name>
</gene>
<proteinExistence type="predicted"/>
<accession>A0A0Q3H665</accession>
<evidence type="ECO:0000313" key="3">
    <source>
        <dbReference type="EnsemblPlants" id="KQK18448"/>
    </source>
</evidence>
<dbReference type="GeneID" id="104581574"/>
<feature type="compositionally biased region" description="Low complexity" evidence="1">
    <location>
        <begin position="140"/>
        <end position="149"/>
    </location>
</feature>